<name>L1NDI8_9PORP</name>
<evidence type="ECO:0000313" key="3">
    <source>
        <dbReference type="Proteomes" id="UP000010408"/>
    </source>
</evidence>
<accession>L1NDI8</accession>
<gene>
    <name evidence="2" type="ORF">HMPREF9134_00991</name>
</gene>
<dbReference type="STRING" id="1127696.HMPREF9134_00991"/>
<reference evidence="2 3" key="1">
    <citation type="submission" date="2012-05" db="EMBL/GenBank/DDBJ databases">
        <authorList>
            <person name="Weinstock G."/>
            <person name="Sodergren E."/>
            <person name="Lobos E.A."/>
            <person name="Fulton L."/>
            <person name="Fulton R."/>
            <person name="Courtney L."/>
            <person name="Fronick C."/>
            <person name="O'Laughlin M."/>
            <person name="Godfrey J."/>
            <person name="Wilson R.M."/>
            <person name="Miner T."/>
            <person name="Farmer C."/>
            <person name="Delehaunty K."/>
            <person name="Cordes M."/>
            <person name="Minx P."/>
            <person name="Tomlinson C."/>
            <person name="Chen J."/>
            <person name="Wollam A."/>
            <person name="Pepin K.H."/>
            <person name="Bhonagiri V."/>
            <person name="Zhang X."/>
            <person name="Suruliraj S."/>
            <person name="Warren W."/>
            <person name="Mitreva M."/>
            <person name="Mardis E.R."/>
            <person name="Wilson R.K."/>
        </authorList>
    </citation>
    <scope>NUCLEOTIDE SEQUENCE [LARGE SCALE GENOMIC DNA]</scope>
    <source>
        <strain evidence="2 3">F0037</strain>
    </source>
</reference>
<keyword evidence="1" id="KW-0732">Signal</keyword>
<dbReference type="Proteomes" id="UP000010408">
    <property type="component" value="Unassembled WGS sequence"/>
</dbReference>
<dbReference type="RefSeq" id="WP_005469470.1">
    <property type="nucleotide sequence ID" value="NZ_KB291047.1"/>
</dbReference>
<feature type="signal peptide" evidence="1">
    <location>
        <begin position="1"/>
        <end position="21"/>
    </location>
</feature>
<dbReference type="HOGENOM" id="CLU_343836_0_0_10"/>
<dbReference type="AlphaFoldDB" id="L1NDI8"/>
<organism evidence="2 3">
    <name type="scientific">Porphyromonas catoniae F0037</name>
    <dbReference type="NCBI Taxonomy" id="1127696"/>
    <lineage>
        <taxon>Bacteria</taxon>
        <taxon>Pseudomonadati</taxon>
        <taxon>Bacteroidota</taxon>
        <taxon>Bacteroidia</taxon>
        <taxon>Bacteroidales</taxon>
        <taxon>Porphyromonadaceae</taxon>
        <taxon>Porphyromonas</taxon>
    </lineage>
</organism>
<evidence type="ECO:0000313" key="2">
    <source>
        <dbReference type="EMBL" id="EKY01272.1"/>
    </source>
</evidence>
<dbReference type="EMBL" id="AMEQ01000027">
    <property type="protein sequence ID" value="EKY01272.1"/>
    <property type="molecule type" value="Genomic_DNA"/>
</dbReference>
<comment type="caution">
    <text evidence="2">The sequence shown here is derived from an EMBL/GenBank/DDBJ whole genome shotgun (WGS) entry which is preliminary data.</text>
</comment>
<dbReference type="PROSITE" id="PS51257">
    <property type="entry name" value="PROKAR_LIPOPROTEIN"/>
    <property type="match status" value="1"/>
</dbReference>
<dbReference type="PATRIC" id="fig|1127696.3.peg.899"/>
<protein>
    <recommendedName>
        <fullName evidence="4">LTD domain-containing protein</fullName>
    </recommendedName>
</protein>
<sequence length="823" mass="91634">MKKINLQFLLSSLLTCTLLTASCTKEDLNDKTTSPSEQEQAPQGAIVTVDFSGEAELTLPVETEQPKEGGRYLVKVKKDEAAPIGFTISDEELRNPKKLTLYIVERSDVKSNRKNASVTTLSVTPTLTKQDDGTYTIGYKGAVQLQGAGQSFEHGEWYICGVYGAVSATDTQAQSRWRNHFILSQSEQSNVEFDYPLVCGWTRLYTKGSPDLTAGSKTGGSREEIGGSTDFGRNLRLKFTPDGVLLRIKIRSNLIENVPISQLNISSEEFKLMAKPPVYNAPGKGKNGLLEESYLTSGKNPFPDDHRNRDRDHMTIYLKEDRGFKLLSGGRYYDDIIYCWVYPKDIYHASNTKTLFSIPIKTLPEPLHRMTNVTGTNIQSERISSPEYAASKIGYVPAVSPNFAGNYNEEYGIPELQLAKRPSTNPYRLGHCYTVSLTVSSDLLISEIANYQEGRPMWNLGQPSWQNEPTNKKGYGMIEIYNPTRSDIDLSDYGIVRIAIPKLLDAEALKQYGTPSNDAQVCVFPNVSNLLKDQLFTHRGVGNEDDDATAGFNVGNISPSRGTLLANALVQPLDFVSGLSPKWPGLSLRTYYKRKDNTSAYVTVETLANPQSYPQNTTLVRDFSSILGSQPVQPGGKNVLGPGQTIVLLSSRYAKSSVAMNKSNRGIINGVPYLFQTLTRAIDQGYCRYVVALDNGKVKGEDEAYSANTGTMNFYGFDIPLLVKKSNRKSSQANRIVDGAWYIRNFYNAIGRYIWTTSSPAQLRQIFPPYVFNQPNLTNSNYLNAAYLYRGAGSLALDEDNFGVDQQSRLNQVYNADNYKRFW</sequence>
<feature type="chain" id="PRO_5003954502" description="LTD domain-containing protein" evidence="1">
    <location>
        <begin position="22"/>
        <end position="823"/>
    </location>
</feature>
<evidence type="ECO:0000256" key="1">
    <source>
        <dbReference type="SAM" id="SignalP"/>
    </source>
</evidence>
<evidence type="ECO:0008006" key="4">
    <source>
        <dbReference type="Google" id="ProtNLM"/>
    </source>
</evidence>
<proteinExistence type="predicted"/>